<keyword evidence="2" id="KW-1185">Reference proteome</keyword>
<protein>
    <submittedName>
        <fullName evidence="1">Uncharacterized protein</fullName>
    </submittedName>
</protein>
<comment type="caution">
    <text evidence="1">The sequence shown here is derived from an EMBL/GenBank/DDBJ whole genome shotgun (WGS) entry which is preliminary data.</text>
</comment>
<accession>A0A8X7U5U9</accession>
<proteinExistence type="predicted"/>
<reference evidence="1 2" key="1">
    <citation type="submission" date="2020-02" db="EMBL/GenBank/DDBJ databases">
        <authorList>
            <person name="Ma Q."/>
            <person name="Huang Y."/>
            <person name="Song X."/>
            <person name="Pei D."/>
        </authorList>
    </citation>
    <scope>NUCLEOTIDE SEQUENCE [LARGE SCALE GENOMIC DNA]</scope>
    <source>
        <strain evidence="1">Sxm20200214</strain>
        <tissue evidence="1">Leaf</tissue>
    </source>
</reference>
<dbReference type="PANTHER" id="PTHR31099:SF24">
    <property type="entry name" value="AMINOTRANSFERASE-LIKE PLANT MOBILE DOMAIN-CONTAINING PROTEIN"/>
    <property type="match status" value="1"/>
</dbReference>
<dbReference type="EMBL" id="JAAMPC010000014">
    <property type="protein sequence ID" value="KAG2266354.1"/>
    <property type="molecule type" value="Genomic_DNA"/>
</dbReference>
<dbReference type="AlphaFoldDB" id="A0A8X7U5U9"/>
<dbReference type="OrthoDB" id="10366832at2759"/>
<dbReference type="Proteomes" id="UP000886595">
    <property type="component" value="Unassembled WGS sequence"/>
</dbReference>
<gene>
    <name evidence="1" type="ORF">Bca52824_073433</name>
</gene>
<dbReference type="PANTHER" id="PTHR31099">
    <property type="entry name" value="OS06G0165300 PROTEIN"/>
    <property type="match status" value="1"/>
</dbReference>
<name>A0A8X7U5U9_BRACI</name>
<organism evidence="1 2">
    <name type="scientific">Brassica carinata</name>
    <name type="common">Ethiopian mustard</name>
    <name type="synonym">Abyssinian cabbage</name>
    <dbReference type="NCBI Taxonomy" id="52824"/>
    <lineage>
        <taxon>Eukaryota</taxon>
        <taxon>Viridiplantae</taxon>
        <taxon>Streptophyta</taxon>
        <taxon>Embryophyta</taxon>
        <taxon>Tracheophyta</taxon>
        <taxon>Spermatophyta</taxon>
        <taxon>Magnoliopsida</taxon>
        <taxon>eudicotyledons</taxon>
        <taxon>Gunneridae</taxon>
        <taxon>Pentapetalae</taxon>
        <taxon>rosids</taxon>
        <taxon>malvids</taxon>
        <taxon>Brassicales</taxon>
        <taxon>Brassicaceae</taxon>
        <taxon>Brassiceae</taxon>
        <taxon>Brassica</taxon>
    </lineage>
</organism>
<sequence length="348" mass="39086">MNSDLPALFVGGRVRPCHRFAYPFSSPIASFGTASETGSEAIPMAPLKQRKRFTLDDGPRSEIREGGLKAILKKYGIHSSVHMRSPSEFERAPDGGPGEIAIYEAYLVTGFRGIVPSLMAEVSSFSILMSIQVLGELHGLETIIHEVLYSYRFAPWRIVPGFYHLQPRDGAPLVEEPRRDVSRPVSFLGEVVAKKMLMIPRRFPGWILPLAKSHLLFFRGRPFYAPPPRLTNMAPFGMGSGPFPPGNIIGDAPLAGIQQRLLNELFSLCNRVSDMAAQRDLLIQQVRASSRWELIKEWLERRTEHWDPSEEYRQYLFWSVEPTRLADASLRVGPESTAESRVLAAPPF</sequence>
<evidence type="ECO:0000313" key="1">
    <source>
        <dbReference type="EMBL" id="KAG2266354.1"/>
    </source>
</evidence>
<evidence type="ECO:0000313" key="2">
    <source>
        <dbReference type="Proteomes" id="UP000886595"/>
    </source>
</evidence>